<sequence>MVARQAFLVDDSKSARIVLSRLLSRHGFDEVAMAESGEQALELLKDTVPDAIFVDYQMDGMDGLETIAAIKKDQRLVKVPVFMCTANEGADYAAAAQSYGAMGILTKPPTSQRLKEIIELIDESGGAVAPAAASTEAGAKSAAPAFVITAEEVRTIAREAAKQAAEEAIGPLAEAAVEKRLAEQPLEIDVDKLREEIATQVSGELEGIVRQVNDSIVAEVIETHFREQWQQVSGQITQQLEAFRGEVLGQVPEKDRTYPYGYGGLHGGAGNRNGHPDLTGSGAPYGDRNC</sequence>
<gene>
    <name evidence="6" type="ORF">DIZ78_06725</name>
</gene>
<keyword evidence="7" id="KW-1185">Reference proteome</keyword>
<organism evidence="6 7">
    <name type="scientific">endosymbiont of Escarpia spicata</name>
    <dbReference type="NCBI Taxonomy" id="2200908"/>
    <lineage>
        <taxon>Bacteria</taxon>
        <taxon>Pseudomonadati</taxon>
        <taxon>Pseudomonadota</taxon>
        <taxon>Gammaproteobacteria</taxon>
        <taxon>sulfur-oxidizing symbionts</taxon>
    </lineage>
</organism>
<evidence type="ECO:0000313" key="6">
    <source>
        <dbReference type="EMBL" id="RDH86595.1"/>
    </source>
</evidence>
<dbReference type="PANTHER" id="PTHR44591:SF14">
    <property type="entry name" value="PROTEIN PILG"/>
    <property type="match status" value="1"/>
</dbReference>
<comment type="caution">
    <text evidence="6">The sequence shown here is derived from an EMBL/GenBank/DDBJ whole genome shotgun (WGS) entry which is preliminary data.</text>
</comment>
<evidence type="ECO:0000256" key="3">
    <source>
        <dbReference type="PROSITE-ProRule" id="PRU00169"/>
    </source>
</evidence>
<dbReference type="PROSITE" id="PS50110">
    <property type="entry name" value="RESPONSE_REGULATORY"/>
    <property type="match status" value="1"/>
</dbReference>
<dbReference type="SMART" id="SM00448">
    <property type="entry name" value="REC"/>
    <property type="match status" value="1"/>
</dbReference>
<feature type="region of interest" description="Disordered" evidence="4">
    <location>
        <begin position="267"/>
        <end position="290"/>
    </location>
</feature>
<dbReference type="Gene3D" id="3.40.50.2300">
    <property type="match status" value="1"/>
</dbReference>
<dbReference type="GO" id="GO:0000160">
    <property type="term" value="P:phosphorelay signal transduction system"/>
    <property type="evidence" value="ECO:0007669"/>
    <property type="project" value="UniProtKB-KW"/>
</dbReference>
<name>A0A370DPV3_9GAMM</name>
<dbReference type="SUPFAM" id="SSF52172">
    <property type="entry name" value="CheY-like"/>
    <property type="match status" value="1"/>
</dbReference>
<dbReference type="AlphaFoldDB" id="A0A370DPV3"/>
<evidence type="ECO:0000259" key="5">
    <source>
        <dbReference type="PROSITE" id="PS50110"/>
    </source>
</evidence>
<dbReference type="CDD" id="cd00156">
    <property type="entry name" value="REC"/>
    <property type="match status" value="1"/>
</dbReference>
<evidence type="ECO:0000256" key="2">
    <source>
        <dbReference type="ARBA" id="ARBA00023012"/>
    </source>
</evidence>
<evidence type="ECO:0000256" key="4">
    <source>
        <dbReference type="SAM" id="MobiDB-lite"/>
    </source>
</evidence>
<dbReference type="Proteomes" id="UP000254771">
    <property type="component" value="Unassembled WGS sequence"/>
</dbReference>
<dbReference type="Pfam" id="PF00072">
    <property type="entry name" value="Response_reg"/>
    <property type="match status" value="1"/>
</dbReference>
<dbReference type="EMBL" id="QFXE01000008">
    <property type="protein sequence ID" value="RDH86595.1"/>
    <property type="molecule type" value="Genomic_DNA"/>
</dbReference>
<dbReference type="InterPro" id="IPR001789">
    <property type="entry name" value="Sig_transdc_resp-reg_receiver"/>
</dbReference>
<evidence type="ECO:0000313" key="7">
    <source>
        <dbReference type="Proteomes" id="UP000254771"/>
    </source>
</evidence>
<protein>
    <submittedName>
        <fullName evidence="6">Response regulator</fullName>
    </submittedName>
</protein>
<feature type="modified residue" description="4-aspartylphosphate" evidence="3">
    <location>
        <position position="55"/>
    </location>
</feature>
<dbReference type="InterPro" id="IPR050595">
    <property type="entry name" value="Bact_response_regulator"/>
</dbReference>
<proteinExistence type="predicted"/>
<keyword evidence="1 3" id="KW-0597">Phosphoprotein</keyword>
<evidence type="ECO:0000256" key="1">
    <source>
        <dbReference type="ARBA" id="ARBA00022553"/>
    </source>
</evidence>
<reference evidence="6 7" key="1">
    <citation type="journal article" date="2018" name="ISME J.">
        <title>Endosymbiont genomes yield clues of tubeworm success.</title>
        <authorList>
            <person name="Li Y."/>
            <person name="Liles M.R."/>
            <person name="Halanych K.M."/>
        </authorList>
    </citation>
    <scope>NUCLEOTIDE SEQUENCE [LARGE SCALE GENOMIC DNA]</scope>
    <source>
        <strain evidence="6">A1462</strain>
    </source>
</reference>
<dbReference type="InterPro" id="IPR011006">
    <property type="entry name" value="CheY-like_superfamily"/>
</dbReference>
<keyword evidence="2" id="KW-0902">Two-component regulatory system</keyword>
<feature type="domain" description="Response regulatory" evidence="5">
    <location>
        <begin position="5"/>
        <end position="122"/>
    </location>
</feature>
<accession>A0A370DPV3</accession>
<dbReference type="PANTHER" id="PTHR44591">
    <property type="entry name" value="STRESS RESPONSE REGULATOR PROTEIN 1"/>
    <property type="match status" value="1"/>
</dbReference>